<evidence type="ECO:0000313" key="5">
    <source>
        <dbReference type="EMBL" id="KAI9196310.1"/>
    </source>
</evidence>
<feature type="repeat" description="PPR" evidence="3">
    <location>
        <begin position="359"/>
        <end position="393"/>
    </location>
</feature>
<dbReference type="AlphaFoldDB" id="A0AAD5JF83"/>
<dbReference type="FunFam" id="1.25.40.10:FF:000031">
    <property type="entry name" value="Pentatricopeptide repeat-containing protein mitochondrial"/>
    <property type="match status" value="1"/>
</dbReference>
<accession>A0AAD5JF83</accession>
<proteinExistence type="inferred from homology"/>
<evidence type="ECO:0000256" key="1">
    <source>
        <dbReference type="ARBA" id="ARBA00006643"/>
    </source>
</evidence>
<evidence type="ECO:0000313" key="6">
    <source>
        <dbReference type="Proteomes" id="UP001064489"/>
    </source>
</evidence>
<dbReference type="Pfam" id="PF13041">
    <property type="entry name" value="PPR_2"/>
    <property type="match status" value="1"/>
</dbReference>
<dbReference type="GO" id="GO:0009451">
    <property type="term" value="P:RNA modification"/>
    <property type="evidence" value="ECO:0007669"/>
    <property type="project" value="InterPro"/>
</dbReference>
<dbReference type="InterPro" id="IPR046848">
    <property type="entry name" value="E_motif"/>
</dbReference>
<comment type="similarity">
    <text evidence="1">Belongs to the PPR family. PCMP-H subfamily.</text>
</comment>
<keyword evidence="2" id="KW-0677">Repeat</keyword>
<protein>
    <recommendedName>
        <fullName evidence="4">DYW domain-containing protein</fullName>
    </recommendedName>
</protein>
<name>A0AAD5JF83_ACENE</name>
<feature type="repeat" description="PPR" evidence="3">
    <location>
        <begin position="196"/>
        <end position="230"/>
    </location>
</feature>
<dbReference type="EMBL" id="JAJSOW010000003">
    <property type="protein sequence ID" value="KAI9196310.1"/>
    <property type="molecule type" value="Genomic_DNA"/>
</dbReference>
<reference evidence="5" key="2">
    <citation type="submission" date="2023-02" db="EMBL/GenBank/DDBJ databases">
        <authorList>
            <person name="Swenson N.G."/>
            <person name="Wegrzyn J.L."/>
            <person name="Mcevoy S.L."/>
        </authorList>
    </citation>
    <scope>NUCLEOTIDE SEQUENCE</scope>
    <source>
        <strain evidence="5">91603</strain>
        <tissue evidence="5">Leaf</tissue>
    </source>
</reference>
<dbReference type="Pfam" id="PF20431">
    <property type="entry name" value="E_motif"/>
    <property type="match status" value="1"/>
</dbReference>
<keyword evidence="6" id="KW-1185">Reference proteome</keyword>
<feature type="domain" description="DYW" evidence="4">
    <location>
        <begin position="574"/>
        <end position="666"/>
    </location>
</feature>
<dbReference type="InterPro" id="IPR046960">
    <property type="entry name" value="PPR_At4g14850-like_plant"/>
</dbReference>
<dbReference type="PANTHER" id="PTHR47926:SF492">
    <property type="entry name" value="DYW DOMAIN-CONTAINING PROTEIN"/>
    <property type="match status" value="1"/>
</dbReference>
<dbReference type="NCBIfam" id="TIGR00756">
    <property type="entry name" value="PPR"/>
    <property type="match status" value="4"/>
</dbReference>
<evidence type="ECO:0000256" key="2">
    <source>
        <dbReference type="ARBA" id="ARBA00022737"/>
    </source>
</evidence>
<organism evidence="5 6">
    <name type="scientific">Acer negundo</name>
    <name type="common">Box elder</name>
    <dbReference type="NCBI Taxonomy" id="4023"/>
    <lineage>
        <taxon>Eukaryota</taxon>
        <taxon>Viridiplantae</taxon>
        <taxon>Streptophyta</taxon>
        <taxon>Embryophyta</taxon>
        <taxon>Tracheophyta</taxon>
        <taxon>Spermatophyta</taxon>
        <taxon>Magnoliopsida</taxon>
        <taxon>eudicotyledons</taxon>
        <taxon>Gunneridae</taxon>
        <taxon>Pentapetalae</taxon>
        <taxon>rosids</taxon>
        <taxon>malvids</taxon>
        <taxon>Sapindales</taxon>
        <taxon>Sapindaceae</taxon>
        <taxon>Hippocastanoideae</taxon>
        <taxon>Acereae</taxon>
        <taxon>Acer</taxon>
    </lineage>
</organism>
<dbReference type="GO" id="GO:0003723">
    <property type="term" value="F:RNA binding"/>
    <property type="evidence" value="ECO:0007669"/>
    <property type="project" value="InterPro"/>
</dbReference>
<reference evidence="5" key="1">
    <citation type="journal article" date="2022" name="Plant J.">
        <title>Strategies of tolerance reflected in two North American maple genomes.</title>
        <authorList>
            <person name="McEvoy S.L."/>
            <person name="Sezen U.U."/>
            <person name="Trouern-Trend A."/>
            <person name="McMahon S.M."/>
            <person name="Schaberg P.G."/>
            <person name="Yang J."/>
            <person name="Wegrzyn J.L."/>
            <person name="Swenson N.G."/>
        </authorList>
    </citation>
    <scope>NUCLEOTIDE SEQUENCE</scope>
    <source>
        <strain evidence="5">91603</strain>
    </source>
</reference>
<dbReference type="Pfam" id="PF01535">
    <property type="entry name" value="PPR"/>
    <property type="match status" value="4"/>
</dbReference>
<dbReference type="Proteomes" id="UP001064489">
    <property type="component" value="Chromosome 1"/>
</dbReference>
<sequence length="760" mass="85875">MKGLHLLFRPSTFPAKTFAPPPPCQNLTETHFISLIHSSKTTKHLRQVHAQILRRNLLSSSHLTTQLISASSLLKSVDYSLSLFKYFPIKNLHKFNALIRGLAENSHFQTSISHFILMLRSSVRPDRLTYPFVLKSVANLCLGRLGRAVHCLVVKSGVEFNTFVQVSLVDMYVKVEELGLALKVFDESPERNKCESILLWNVLINGCCKVGDLGKAVELFERMPERNSGSWNSLINGFMGNGDWKRAGELFEQIPEKNVVSWTTMVSGLCHNGEEEKALLMFFRMLGEGVRANDLTIVSALSASAKIGALEAGLRIHNYISSNGIRLNSAIGTALVDMYAKCGNIEAASLVFGETREKNLLTWTAMIWGWAIHGRVEHALQCFKQMMYSGIKPDGIVFLAILTACSHSGQVDMGLNFLDSMTLDYSLDPTMKHYTLIVDMLGRAGRLDEALKFIQRMTITPDFVIWGALFCACRAHKNIEMAELASQRLLQLEPKHPGSYIFLSNIYAAAGRWDDVERVRTMMQSRSIKKDPAWSYMEADGQVHSFVAGDHAHKHAKEIYLKLEEIVAGAREQGYMPGTEWVLHNIEEEEKEDALGSHSEKLALAFGLIQTAPRTTIRIVKNLRVCGDCHSLMKYASKMSQREIVLRDIKRFHHFKDGVCSCGDYWICCVKHLDYAYTNRKETTWIILRRSCNCSNCCRGENVSRKMKKLKYAGSQADRVVRGRKLKLPKLLSNRRKQKFQMAVERNNSPPNLQLKTSQT</sequence>
<dbReference type="PROSITE" id="PS51375">
    <property type="entry name" value="PPR"/>
    <property type="match status" value="3"/>
</dbReference>
<dbReference type="Pfam" id="PF14432">
    <property type="entry name" value="DYW_deaminase"/>
    <property type="match status" value="1"/>
</dbReference>
<dbReference type="InterPro" id="IPR011990">
    <property type="entry name" value="TPR-like_helical_dom_sf"/>
</dbReference>
<evidence type="ECO:0000256" key="3">
    <source>
        <dbReference type="PROSITE-ProRule" id="PRU00708"/>
    </source>
</evidence>
<comment type="caution">
    <text evidence="5">The sequence shown here is derived from an EMBL/GenBank/DDBJ whole genome shotgun (WGS) entry which is preliminary data.</text>
</comment>
<dbReference type="InterPro" id="IPR002885">
    <property type="entry name" value="PPR_rpt"/>
</dbReference>
<dbReference type="SUPFAM" id="SSF48452">
    <property type="entry name" value="TPR-like"/>
    <property type="match status" value="1"/>
</dbReference>
<gene>
    <name evidence="5" type="ORF">LWI28_022822</name>
</gene>
<feature type="repeat" description="PPR" evidence="3">
    <location>
        <begin position="258"/>
        <end position="292"/>
    </location>
</feature>
<dbReference type="PANTHER" id="PTHR47926">
    <property type="entry name" value="PENTATRICOPEPTIDE REPEAT-CONTAINING PROTEIN"/>
    <property type="match status" value="1"/>
</dbReference>
<dbReference type="FunFam" id="1.25.40.10:FF:000366">
    <property type="entry name" value="Pentatricopeptide (PPR) repeat-containing protein"/>
    <property type="match status" value="1"/>
</dbReference>
<dbReference type="InterPro" id="IPR032867">
    <property type="entry name" value="DYW_dom"/>
</dbReference>
<evidence type="ECO:0000259" key="4">
    <source>
        <dbReference type="Pfam" id="PF14432"/>
    </source>
</evidence>
<dbReference type="Gene3D" id="1.25.40.10">
    <property type="entry name" value="Tetratricopeptide repeat domain"/>
    <property type="match status" value="5"/>
</dbReference>
<dbReference type="GO" id="GO:0008270">
    <property type="term" value="F:zinc ion binding"/>
    <property type="evidence" value="ECO:0007669"/>
    <property type="project" value="InterPro"/>
</dbReference>